<dbReference type="InterPro" id="IPR029063">
    <property type="entry name" value="SAM-dependent_MTases_sf"/>
</dbReference>
<proteinExistence type="inferred from homology"/>
<dbReference type="EMBL" id="JALHLF010000067">
    <property type="protein sequence ID" value="MCJ2183926.1"/>
    <property type="molecule type" value="Genomic_DNA"/>
</dbReference>
<evidence type="ECO:0000256" key="2">
    <source>
        <dbReference type="ARBA" id="ARBA00022679"/>
    </source>
</evidence>
<dbReference type="EC" id="2.1.1.37" evidence="8"/>
<sequence>MRLKVMDLFAGAGGLSEGLAAEGIEVRLAQELHPQPGLTHALNHPDTSVVVGDIRQLNLNVLRDVLQRNHGEDAVDIVVGGPPCQGFSSAGKKQIDDPRNNLFTHFCRVVAEFRPKAIVLENVPGFKTRYGGQIYQQARKAFSALGYELEDRILNARDYGVPQNRNRFVMVGIQRSLGLHWTWPEPTHGGHTEGLFGSLLKPFVTVEDAISDLEFVTPGFEGHRPLHTARTSYQLDRRSNSHLLFNHLATRHRSKAVEMFQHIPEGGTINAVPNALRSAKRTMARFDRKGVSNAVLALPDDLIHYDQDRIPSVRELARLQSYDDDYVFMGKRTSGFKERRVDVPQYTQVGNSVPPLLARAIGRALVRMFGAEGGDQRCLKARRERASWIRGSSARAGYTLANEATVRLYDLQGEILPLPLDERAVAVGDAEALVEWAVGERVGLSKQWAPNAMAI</sequence>
<evidence type="ECO:0000256" key="1">
    <source>
        <dbReference type="ARBA" id="ARBA00022603"/>
    </source>
</evidence>
<evidence type="ECO:0000256" key="8">
    <source>
        <dbReference type="RuleBase" id="RU000417"/>
    </source>
</evidence>
<dbReference type="NCBIfam" id="TIGR00675">
    <property type="entry name" value="dcm"/>
    <property type="match status" value="1"/>
</dbReference>
<dbReference type="Proteomes" id="UP001162881">
    <property type="component" value="Unassembled WGS sequence"/>
</dbReference>
<protein>
    <recommendedName>
        <fullName evidence="8">Cytosine-specific methyltransferase</fullName>
        <ecNumber evidence="8">2.1.1.37</ecNumber>
    </recommendedName>
</protein>
<organism evidence="9 10">
    <name type="scientific">Novosphingobium organovorum</name>
    <dbReference type="NCBI Taxonomy" id="2930092"/>
    <lineage>
        <taxon>Bacteria</taxon>
        <taxon>Pseudomonadati</taxon>
        <taxon>Pseudomonadota</taxon>
        <taxon>Alphaproteobacteria</taxon>
        <taxon>Sphingomonadales</taxon>
        <taxon>Sphingomonadaceae</taxon>
        <taxon>Novosphingobium</taxon>
    </lineage>
</organism>
<dbReference type="GO" id="GO:0032259">
    <property type="term" value="P:methylation"/>
    <property type="evidence" value="ECO:0007669"/>
    <property type="project" value="UniProtKB-KW"/>
</dbReference>
<dbReference type="Pfam" id="PF00145">
    <property type="entry name" value="DNA_methylase"/>
    <property type="match status" value="1"/>
</dbReference>
<gene>
    <name evidence="9" type="ORF">MTR62_14660</name>
</gene>
<comment type="catalytic activity">
    <reaction evidence="5 8">
        <text>a 2'-deoxycytidine in DNA + S-adenosyl-L-methionine = a 5-methyl-2'-deoxycytidine in DNA + S-adenosyl-L-homocysteine + H(+)</text>
        <dbReference type="Rhea" id="RHEA:13681"/>
        <dbReference type="Rhea" id="RHEA-COMP:11369"/>
        <dbReference type="Rhea" id="RHEA-COMP:11370"/>
        <dbReference type="ChEBI" id="CHEBI:15378"/>
        <dbReference type="ChEBI" id="CHEBI:57856"/>
        <dbReference type="ChEBI" id="CHEBI:59789"/>
        <dbReference type="ChEBI" id="CHEBI:85452"/>
        <dbReference type="ChEBI" id="CHEBI:85454"/>
        <dbReference type="EC" id="2.1.1.37"/>
    </reaction>
</comment>
<dbReference type="RefSeq" id="WP_244022242.1">
    <property type="nucleotide sequence ID" value="NZ_JALHLF010000067.1"/>
</dbReference>
<comment type="similarity">
    <text evidence="6 7">Belongs to the class I-like SAM-binding methyltransferase superfamily. C5-methyltransferase family.</text>
</comment>
<dbReference type="InterPro" id="IPR031303">
    <property type="entry name" value="C5_meth_CS"/>
</dbReference>
<dbReference type="PANTHER" id="PTHR10629">
    <property type="entry name" value="CYTOSINE-SPECIFIC METHYLTRANSFERASE"/>
    <property type="match status" value="1"/>
</dbReference>
<evidence type="ECO:0000256" key="6">
    <source>
        <dbReference type="PROSITE-ProRule" id="PRU01016"/>
    </source>
</evidence>
<dbReference type="PROSITE" id="PS51679">
    <property type="entry name" value="SAM_MT_C5"/>
    <property type="match status" value="1"/>
</dbReference>
<evidence type="ECO:0000313" key="9">
    <source>
        <dbReference type="EMBL" id="MCJ2183926.1"/>
    </source>
</evidence>
<dbReference type="PROSITE" id="PS00094">
    <property type="entry name" value="C5_MTASE_1"/>
    <property type="match status" value="1"/>
</dbReference>
<dbReference type="SUPFAM" id="SSF53335">
    <property type="entry name" value="S-adenosyl-L-methionine-dependent methyltransferases"/>
    <property type="match status" value="1"/>
</dbReference>
<evidence type="ECO:0000256" key="4">
    <source>
        <dbReference type="ARBA" id="ARBA00022747"/>
    </source>
</evidence>
<dbReference type="InterPro" id="IPR018117">
    <property type="entry name" value="C5_DNA_meth_AS"/>
</dbReference>
<dbReference type="PRINTS" id="PR00105">
    <property type="entry name" value="C5METTRFRASE"/>
</dbReference>
<keyword evidence="10" id="KW-1185">Reference proteome</keyword>
<dbReference type="PANTHER" id="PTHR10629:SF52">
    <property type="entry name" value="DNA (CYTOSINE-5)-METHYLTRANSFERASE 1"/>
    <property type="match status" value="1"/>
</dbReference>
<keyword evidence="4" id="KW-0680">Restriction system</keyword>
<reference evidence="9" key="1">
    <citation type="submission" date="2022-03" db="EMBL/GenBank/DDBJ databases">
        <title>Identification of a novel bacterium isolated from mangrove sediments.</title>
        <authorList>
            <person name="Pan X."/>
        </authorList>
    </citation>
    <scope>NUCLEOTIDE SEQUENCE</scope>
    <source>
        <strain evidence="9">B1949</strain>
    </source>
</reference>
<dbReference type="GO" id="GO:0008168">
    <property type="term" value="F:methyltransferase activity"/>
    <property type="evidence" value="ECO:0007669"/>
    <property type="project" value="UniProtKB-KW"/>
</dbReference>
<dbReference type="Gene3D" id="3.40.50.150">
    <property type="entry name" value="Vaccinia Virus protein VP39"/>
    <property type="match status" value="1"/>
</dbReference>
<comment type="caution">
    <text evidence="9">The sequence shown here is derived from an EMBL/GenBank/DDBJ whole genome shotgun (WGS) entry which is preliminary data.</text>
</comment>
<keyword evidence="3 6" id="KW-0949">S-adenosyl-L-methionine</keyword>
<evidence type="ECO:0000313" key="10">
    <source>
        <dbReference type="Proteomes" id="UP001162881"/>
    </source>
</evidence>
<dbReference type="InterPro" id="IPR001525">
    <property type="entry name" value="C5_MeTfrase"/>
</dbReference>
<feature type="active site" evidence="6">
    <location>
        <position position="84"/>
    </location>
</feature>
<dbReference type="InterPro" id="IPR050390">
    <property type="entry name" value="C5-Methyltransferase"/>
</dbReference>
<keyword evidence="1 6" id="KW-0489">Methyltransferase</keyword>
<evidence type="ECO:0000256" key="3">
    <source>
        <dbReference type="ARBA" id="ARBA00022691"/>
    </source>
</evidence>
<evidence type="ECO:0000256" key="7">
    <source>
        <dbReference type="RuleBase" id="RU000416"/>
    </source>
</evidence>
<dbReference type="PROSITE" id="PS00095">
    <property type="entry name" value="C5_MTASE_2"/>
    <property type="match status" value="1"/>
</dbReference>
<name>A0ABT0BFX6_9SPHN</name>
<dbReference type="Gene3D" id="3.90.120.10">
    <property type="entry name" value="DNA Methylase, subunit A, domain 2"/>
    <property type="match status" value="1"/>
</dbReference>
<evidence type="ECO:0000256" key="5">
    <source>
        <dbReference type="ARBA" id="ARBA00047422"/>
    </source>
</evidence>
<keyword evidence="2 6" id="KW-0808">Transferase</keyword>
<accession>A0ABT0BFX6</accession>